<feature type="domain" description="HSF-type DNA-binding" evidence="7">
    <location>
        <begin position="40"/>
        <end position="108"/>
    </location>
</feature>
<dbReference type="Pfam" id="PF00447">
    <property type="entry name" value="HSF_DNA-bind"/>
    <property type="match status" value="1"/>
</dbReference>
<evidence type="ECO:0000256" key="5">
    <source>
        <dbReference type="SAM" id="Coils"/>
    </source>
</evidence>
<dbReference type="Proteomes" id="UP000436088">
    <property type="component" value="Unassembled WGS sequence"/>
</dbReference>
<evidence type="ECO:0000256" key="3">
    <source>
        <dbReference type="ARBA" id="ARBA00023125"/>
    </source>
</evidence>
<evidence type="ECO:0000259" key="7">
    <source>
        <dbReference type="Pfam" id="PF00447"/>
    </source>
</evidence>
<dbReference type="PANTHER" id="PTHR45717">
    <property type="entry name" value="OS12G0527900 PROTEIN"/>
    <property type="match status" value="1"/>
</dbReference>
<dbReference type="InterPro" id="IPR036390">
    <property type="entry name" value="WH_DNA-bd_sf"/>
</dbReference>
<dbReference type="InterPro" id="IPR000232">
    <property type="entry name" value="HSF_DNA-bd"/>
</dbReference>
<comment type="caution">
    <text evidence="8">The sequence shown here is derived from an EMBL/GenBank/DDBJ whole genome shotgun (WGS) entry which is preliminary data.</text>
</comment>
<dbReference type="EMBL" id="VEPZ02000838">
    <property type="protein sequence ID" value="KAE8716955.1"/>
    <property type="molecule type" value="Genomic_DNA"/>
</dbReference>
<dbReference type="GO" id="GO:0005739">
    <property type="term" value="C:mitochondrion"/>
    <property type="evidence" value="ECO:0007669"/>
    <property type="project" value="TreeGrafter"/>
</dbReference>
<dbReference type="InterPro" id="IPR036388">
    <property type="entry name" value="WH-like_DNA-bd_sf"/>
</dbReference>
<dbReference type="AlphaFoldDB" id="A0A6A3BKZ2"/>
<dbReference type="GO" id="GO:0003700">
    <property type="term" value="F:DNA-binding transcription factor activity"/>
    <property type="evidence" value="ECO:0007669"/>
    <property type="project" value="InterPro"/>
</dbReference>
<keyword evidence="5" id="KW-0175">Coiled coil</keyword>
<name>A0A6A3BKZ2_HIBSY</name>
<dbReference type="InterPro" id="IPR011990">
    <property type="entry name" value="TPR-like_helical_dom_sf"/>
</dbReference>
<dbReference type="PANTHER" id="PTHR45717:SF20">
    <property type="entry name" value="OS07G0598500 PROTEIN"/>
    <property type="match status" value="1"/>
</dbReference>
<evidence type="ECO:0000256" key="4">
    <source>
        <dbReference type="ARBA" id="ARBA00023242"/>
    </source>
</evidence>
<evidence type="ECO:0000256" key="1">
    <source>
        <dbReference type="ARBA" id="ARBA00004123"/>
    </source>
</evidence>
<accession>A0A6A3BKZ2</accession>
<keyword evidence="9" id="KW-1185">Reference proteome</keyword>
<dbReference type="Gene3D" id="1.25.40.10">
    <property type="entry name" value="Tetratricopeptide repeat domain"/>
    <property type="match status" value="1"/>
</dbReference>
<evidence type="ECO:0000256" key="6">
    <source>
        <dbReference type="SAM" id="MobiDB-lite"/>
    </source>
</evidence>
<protein>
    <submittedName>
        <fullName evidence="8">DNA binding protein</fullName>
    </submittedName>
</protein>
<feature type="coiled-coil region" evidence="5">
    <location>
        <begin position="123"/>
        <end position="150"/>
    </location>
</feature>
<feature type="region of interest" description="Disordered" evidence="6">
    <location>
        <begin position="1"/>
        <end position="20"/>
    </location>
</feature>
<dbReference type="Gene3D" id="1.10.10.10">
    <property type="entry name" value="Winged helix-like DNA-binding domain superfamily/Winged helix DNA-binding domain"/>
    <property type="match status" value="1"/>
</dbReference>
<keyword evidence="3" id="KW-0238">DNA-binding</keyword>
<comment type="subcellular location">
    <subcellularLocation>
        <location evidence="1">Nucleus</location>
    </subcellularLocation>
</comment>
<evidence type="ECO:0000313" key="9">
    <source>
        <dbReference type="Proteomes" id="UP000436088"/>
    </source>
</evidence>
<keyword evidence="4" id="KW-0539">Nucleus</keyword>
<gene>
    <name evidence="8" type="ORF">F3Y22_tig00110084pilonHSYRG00011</name>
</gene>
<organism evidence="8 9">
    <name type="scientific">Hibiscus syriacus</name>
    <name type="common">Rose of Sharon</name>
    <dbReference type="NCBI Taxonomy" id="106335"/>
    <lineage>
        <taxon>Eukaryota</taxon>
        <taxon>Viridiplantae</taxon>
        <taxon>Streptophyta</taxon>
        <taxon>Embryophyta</taxon>
        <taxon>Tracheophyta</taxon>
        <taxon>Spermatophyta</taxon>
        <taxon>Magnoliopsida</taxon>
        <taxon>eudicotyledons</taxon>
        <taxon>Gunneridae</taxon>
        <taxon>Pentapetalae</taxon>
        <taxon>rosids</taxon>
        <taxon>malvids</taxon>
        <taxon>Malvales</taxon>
        <taxon>Malvaceae</taxon>
        <taxon>Malvoideae</taxon>
        <taxon>Hibiscus</taxon>
    </lineage>
</organism>
<evidence type="ECO:0000313" key="8">
    <source>
        <dbReference type="EMBL" id="KAE8716955.1"/>
    </source>
</evidence>
<evidence type="ECO:0000256" key="2">
    <source>
        <dbReference type="ARBA" id="ARBA00007626"/>
    </source>
</evidence>
<dbReference type="GO" id="GO:0043565">
    <property type="term" value="F:sequence-specific DNA binding"/>
    <property type="evidence" value="ECO:0007669"/>
    <property type="project" value="InterPro"/>
</dbReference>
<comment type="similarity">
    <text evidence="2">Belongs to the PPR family. P subfamily.</text>
</comment>
<reference evidence="8" key="1">
    <citation type="submission" date="2019-09" db="EMBL/GenBank/DDBJ databases">
        <title>Draft genome information of white flower Hibiscus syriacus.</title>
        <authorList>
            <person name="Kim Y.-M."/>
        </authorList>
    </citation>
    <scope>NUCLEOTIDE SEQUENCE [LARGE SCALE GENOMIC DNA]</scope>
    <source>
        <strain evidence="8">YM2019G1</strain>
    </source>
</reference>
<proteinExistence type="inferred from homology"/>
<feature type="compositionally biased region" description="Low complexity" evidence="6">
    <location>
        <begin position="11"/>
        <end position="20"/>
    </location>
</feature>
<dbReference type="GO" id="GO:0005634">
    <property type="term" value="C:nucleus"/>
    <property type="evidence" value="ECO:0007669"/>
    <property type="project" value="UniProtKB-SubCell"/>
</dbReference>
<sequence length="431" mass="49143">MSCEMSYHPTSSSPRSKRASSVSVQDLCLLEEEGGGGGGKKIVSWNDEGTGFVVWSPAEFSELTCLDISSTIIFLALFANLIHMGFKKTSSRRWEFKHDKFRRDHQHHHHIVNGMDDETSVHCQTLMEENQHLRREKVELQTQIAQFKALQIKLLDCLDQHTKNHMKLALLVAFLASFDQHNVLRIHINIKTRYVLLSRSYYTNRLNKATLYSRISPLGSPDKSVEAELEDGSNMATTFESPSFNASFTIFASENASLRPFSQDRFDIITANKFPRVVSEWMNRKGLCAFSPTEHAVQLDLIGKVQGFASAEIYFNKLKDQDKTDKTYGALLNCYVRQRQTDRGMEGILTEMENQPHIEMDWNTYAVAANLDELEEAEKVLEEWESSGNCYDLRIPNIVVVGDEGSVHDAEEFVETLRRKIPVSEKCIMPC</sequence>
<dbReference type="SUPFAM" id="SSF46785">
    <property type="entry name" value="Winged helix' DNA-binding domain"/>
    <property type="match status" value="1"/>
</dbReference>